<dbReference type="EMBL" id="SMAR01000018">
    <property type="protein sequence ID" value="TCT37461.1"/>
    <property type="molecule type" value="Genomic_DNA"/>
</dbReference>
<proteinExistence type="predicted"/>
<name>A0A4R3NPC7_9HYPH</name>
<dbReference type="Proteomes" id="UP000295097">
    <property type="component" value="Unassembled WGS sequence"/>
</dbReference>
<protein>
    <submittedName>
        <fullName evidence="1">Uncharacterized protein</fullName>
    </submittedName>
</protein>
<evidence type="ECO:0000313" key="3">
    <source>
        <dbReference type="Proteomes" id="UP000295097"/>
    </source>
</evidence>
<comment type="caution">
    <text evidence="1">The sequence shown here is derived from an EMBL/GenBank/DDBJ whole genome shotgun (WGS) entry which is preliminary data.</text>
</comment>
<accession>A0A4R3NPC7</accession>
<organism evidence="1 3">
    <name type="scientific">Martelella mediterranea</name>
    <dbReference type="NCBI Taxonomy" id="293089"/>
    <lineage>
        <taxon>Bacteria</taxon>
        <taxon>Pseudomonadati</taxon>
        <taxon>Pseudomonadota</taxon>
        <taxon>Alphaproteobacteria</taxon>
        <taxon>Hyphomicrobiales</taxon>
        <taxon>Aurantimonadaceae</taxon>
        <taxon>Martelella</taxon>
    </lineage>
</organism>
<dbReference type="RefSeq" id="WP_132311851.1">
    <property type="nucleotide sequence ID" value="NZ_SMAR01000017.1"/>
</dbReference>
<keyword evidence="3" id="KW-1185">Reference proteome</keyword>
<sequence>MTCNCLEDIEAKLAERNTEIQTDIIFHYVDGVRPHIQTRQIETGRGKAKAVSMLASYCPFCGTKYIDKKPES</sequence>
<evidence type="ECO:0000313" key="1">
    <source>
        <dbReference type="EMBL" id="TCT37461.1"/>
    </source>
</evidence>
<dbReference type="AlphaFoldDB" id="A0A4R3NPC7"/>
<gene>
    <name evidence="2" type="ORF">EDC90_101755</name>
    <name evidence="1" type="ORF">EDC90_101838</name>
</gene>
<dbReference type="EMBL" id="SMAR01000017">
    <property type="protein sequence ID" value="TCT37665.1"/>
    <property type="molecule type" value="Genomic_DNA"/>
</dbReference>
<evidence type="ECO:0000313" key="2">
    <source>
        <dbReference type="EMBL" id="TCT37665.1"/>
    </source>
</evidence>
<dbReference type="OrthoDB" id="8395966at2"/>
<reference evidence="1 3" key="1">
    <citation type="submission" date="2019-03" db="EMBL/GenBank/DDBJ databases">
        <title>Freshwater and sediment microbial communities from various areas in North America, analyzing microbe dynamics in response to fracking.</title>
        <authorList>
            <person name="Lamendella R."/>
        </authorList>
    </citation>
    <scope>NUCLEOTIDE SEQUENCE [LARGE SCALE GENOMIC DNA]</scope>
    <source>
        <strain evidence="1 3">175.2</strain>
    </source>
</reference>